<dbReference type="InterPro" id="IPR023614">
    <property type="entry name" value="Porin_dom_sf"/>
</dbReference>
<reference evidence="2" key="1">
    <citation type="submission" date="2016-04" db="EMBL/GenBank/DDBJ databases">
        <authorList>
            <person name="Chen L."/>
            <person name="Zhuang W."/>
            <person name="Wang G."/>
        </authorList>
    </citation>
    <scope>NUCLEOTIDE SEQUENCE [LARGE SCALE GENOMIC DNA]</scope>
    <source>
        <strain evidence="2">208</strain>
    </source>
</reference>
<dbReference type="Proteomes" id="UP000192276">
    <property type="component" value="Unassembled WGS sequence"/>
</dbReference>
<gene>
    <name evidence="1" type="ORF">A4R26_07635</name>
</gene>
<dbReference type="EMBL" id="LWBP01000243">
    <property type="protein sequence ID" value="OQP46790.1"/>
    <property type="molecule type" value="Genomic_DNA"/>
</dbReference>
<dbReference type="SUPFAM" id="SSF56935">
    <property type="entry name" value="Porins"/>
    <property type="match status" value="1"/>
</dbReference>
<evidence type="ECO:0000313" key="1">
    <source>
        <dbReference type="EMBL" id="OQP46790.1"/>
    </source>
</evidence>
<evidence type="ECO:0000313" key="2">
    <source>
        <dbReference type="Proteomes" id="UP000192276"/>
    </source>
</evidence>
<comment type="caution">
    <text evidence="1">The sequence shown here is derived from an EMBL/GenBank/DDBJ whole genome shotgun (WGS) entry which is preliminary data.</text>
</comment>
<dbReference type="AlphaFoldDB" id="A0A1V9EKV6"/>
<proteinExistence type="predicted"/>
<keyword evidence="2" id="KW-1185">Reference proteome</keyword>
<dbReference type="Gene3D" id="2.40.160.10">
    <property type="entry name" value="Porin"/>
    <property type="match status" value="1"/>
</dbReference>
<protein>
    <submittedName>
        <fullName evidence="1">Porin</fullName>
    </submittedName>
</protein>
<organism evidence="1 2">
    <name type="scientific">Niastella populi</name>
    <dbReference type="NCBI Taxonomy" id="550983"/>
    <lineage>
        <taxon>Bacteria</taxon>
        <taxon>Pseudomonadati</taxon>
        <taxon>Bacteroidota</taxon>
        <taxon>Chitinophagia</taxon>
        <taxon>Chitinophagales</taxon>
        <taxon>Chitinophagaceae</taxon>
        <taxon>Niastella</taxon>
    </lineage>
</organism>
<dbReference type="STRING" id="550983.A4R26_07635"/>
<accession>A0A1V9EKV6</accession>
<name>A0A1V9EKV6_9BACT</name>
<sequence length="406" mass="47041">MMDTSTSVGRGILQMYWKFNRIYFTGYLQPQFQFAQEKGAQSWNGGNFAPEVNNRFMLRRGRVRLDYVHMNNNDEISIYFVFQFNGTERGVVIRDFWGRVFENEWQVFNLTTGMFARPFGYEVNLSSGDRESPERGRMSQILMRNERDLGAMVSFEPRRKDHPLRNLKVDAGFFNGQGLTAPGEYDSYKDFITRVAWRPYPISKHLLISGGLSYLNGGLFQNTKYTYRMANGANGKQFTIDSADDNIGRKAPRYYYGADMQLKLKYKNGGATELRLEYWRGTQTASAGTSETPTALLNEPYFVRKFDGAFIYLLQRFNTHHQAGIKYDWYDPNTDVKGSEIGENNNNLNATDIKYSTVAVGYNYIINENVRLMLWYDLIKNESTSLTDYTGDLKDNIFTARLQFKF</sequence>